<gene>
    <name evidence="2" type="ORF">HY618_05520</name>
</gene>
<name>A0A932ZWM6_UNCTE</name>
<comment type="caution">
    <text evidence="2">The sequence shown here is derived from an EMBL/GenBank/DDBJ whole genome shotgun (WGS) entry which is preliminary data.</text>
</comment>
<evidence type="ECO:0000313" key="3">
    <source>
        <dbReference type="Proteomes" id="UP000752292"/>
    </source>
</evidence>
<protein>
    <recommendedName>
        <fullName evidence="4">SH3 domain-containing protein</fullName>
    </recommendedName>
</protein>
<feature type="region of interest" description="Disordered" evidence="1">
    <location>
        <begin position="89"/>
        <end position="111"/>
    </location>
</feature>
<evidence type="ECO:0000256" key="1">
    <source>
        <dbReference type="SAM" id="MobiDB-lite"/>
    </source>
</evidence>
<dbReference type="PROSITE" id="PS51257">
    <property type="entry name" value="PROKAR_LIPOPROTEIN"/>
    <property type="match status" value="1"/>
</dbReference>
<dbReference type="AlphaFoldDB" id="A0A932ZWM6"/>
<dbReference type="Proteomes" id="UP000752292">
    <property type="component" value="Unassembled WGS sequence"/>
</dbReference>
<evidence type="ECO:0000313" key="2">
    <source>
        <dbReference type="EMBL" id="MBI4251900.1"/>
    </source>
</evidence>
<proteinExistence type="predicted"/>
<dbReference type="EMBL" id="JACQRX010000240">
    <property type="protein sequence ID" value="MBI4251900.1"/>
    <property type="molecule type" value="Genomic_DNA"/>
</dbReference>
<accession>A0A932ZWM6</accession>
<feature type="compositionally biased region" description="Pro residues" evidence="1">
    <location>
        <begin position="95"/>
        <end position="111"/>
    </location>
</feature>
<evidence type="ECO:0008006" key="4">
    <source>
        <dbReference type="Google" id="ProtNLM"/>
    </source>
</evidence>
<organism evidence="2 3">
    <name type="scientific">Tectimicrobiota bacterium</name>
    <dbReference type="NCBI Taxonomy" id="2528274"/>
    <lineage>
        <taxon>Bacteria</taxon>
        <taxon>Pseudomonadati</taxon>
        <taxon>Nitrospinota/Tectimicrobiota group</taxon>
        <taxon>Candidatus Tectimicrobiota</taxon>
    </lineage>
</organism>
<sequence>MRKPWERGPSRRGKPGAKVLLLACLGLIGSGCAWIVPRAEFEEKQKQDQASMTAIRTELLAHTQILANHGKAINEVRLQIRDALSGGKAAGPMAPAAPPGAPAMRPGPPRPAAGVSIGKTVYVRSMYQGLPLNYAAGYRTPRGARYPYRLPPGTEVTALSGDDRGFTHVEVKAGPLKGRRMWVRTRWLVGERPARGPGRG</sequence>
<reference evidence="2" key="1">
    <citation type="submission" date="2020-07" db="EMBL/GenBank/DDBJ databases">
        <title>Huge and variable diversity of episymbiotic CPR bacteria and DPANN archaea in groundwater ecosystems.</title>
        <authorList>
            <person name="He C.Y."/>
            <person name="Keren R."/>
            <person name="Whittaker M."/>
            <person name="Farag I.F."/>
            <person name="Doudna J."/>
            <person name="Cate J.H.D."/>
            <person name="Banfield J.F."/>
        </authorList>
    </citation>
    <scope>NUCLEOTIDE SEQUENCE</scope>
    <source>
        <strain evidence="2">NC_groundwater_1370_Ag_S-0.2um_69_93</strain>
    </source>
</reference>